<organism evidence="3 4">
    <name type="scientific">Tupaia chinensis</name>
    <name type="common">Chinese tree shrew</name>
    <name type="synonym">Tupaia belangeri chinensis</name>
    <dbReference type="NCBI Taxonomy" id="246437"/>
    <lineage>
        <taxon>Eukaryota</taxon>
        <taxon>Metazoa</taxon>
        <taxon>Chordata</taxon>
        <taxon>Craniata</taxon>
        <taxon>Vertebrata</taxon>
        <taxon>Euteleostomi</taxon>
        <taxon>Mammalia</taxon>
        <taxon>Eutheria</taxon>
        <taxon>Euarchontoglires</taxon>
        <taxon>Scandentia</taxon>
        <taxon>Tupaiidae</taxon>
        <taxon>Tupaia</taxon>
    </lineage>
</organism>
<feature type="compositionally biased region" description="Gly residues" evidence="1">
    <location>
        <begin position="120"/>
        <end position="131"/>
    </location>
</feature>
<name>L9K376_TUPCH</name>
<evidence type="ECO:0000256" key="1">
    <source>
        <dbReference type="SAM" id="MobiDB-lite"/>
    </source>
</evidence>
<dbReference type="EMBL" id="KB320915">
    <property type="protein sequence ID" value="ELW57136.1"/>
    <property type="molecule type" value="Genomic_DNA"/>
</dbReference>
<gene>
    <name evidence="3" type="ORF">TREES_T100003215</name>
</gene>
<keyword evidence="3" id="KW-0687">Ribonucleoprotein</keyword>
<feature type="compositionally biased region" description="Pro residues" evidence="1">
    <location>
        <begin position="72"/>
        <end position="82"/>
    </location>
</feature>
<dbReference type="AlphaFoldDB" id="L9K376"/>
<feature type="compositionally biased region" description="Basic and acidic residues" evidence="1">
    <location>
        <begin position="47"/>
        <end position="63"/>
    </location>
</feature>
<reference evidence="4" key="1">
    <citation type="submission" date="2012-07" db="EMBL/GenBank/DDBJ databases">
        <title>Genome of the Chinese tree shrew, a rising model animal genetically related to primates.</title>
        <authorList>
            <person name="Zhang G."/>
            <person name="Fan Y."/>
            <person name="Yao Y."/>
            <person name="Huang Z."/>
        </authorList>
    </citation>
    <scope>NUCLEOTIDE SEQUENCE [LARGE SCALE GENOMIC DNA]</scope>
</reference>
<dbReference type="GO" id="GO:0005840">
    <property type="term" value="C:ribosome"/>
    <property type="evidence" value="ECO:0007669"/>
    <property type="project" value="UniProtKB-KW"/>
</dbReference>
<dbReference type="STRING" id="246437.L9K376"/>
<feature type="region of interest" description="Disordered" evidence="1">
    <location>
        <begin position="102"/>
        <end position="131"/>
    </location>
</feature>
<feature type="domain" description="Large ribosomal subunit protein uL6 N-terminal" evidence="2">
    <location>
        <begin position="92"/>
        <end position="120"/>
    </location>
</feature>
<dbReference type="InterPro" id="IPR005568">
    <property type="entry name" value="Ribosomal_uL6_N"/>
</dbReference>
<keyword evidence="4" id="KW-1185">Reference proteome</keyword>
<protein>
    <submittedName>
        <fullName evidence="3">60S ribosomal protein L6</fullName>
    </submittedName>
</protein>
<accession>L9K376</accession>
<proteinExistence type="predicted"/>
<dbReference type="GO" id="GO:0006412">
    <property type="term" value="P:translation"/>
    <property type="evidence" value="ECO:0007669"/>
    <property type="project" value="InterPro"/>
</dbReference>
<dbReference type="GO" id="GO:0003735">
    <property type="term" value="F:structural constituent of ribosome"/>
    <property type="evidence" value="ECO:0007669"/>
    <property type="project" value="InterPro"/>
</dbReference>
<dbReference type="InParanoid" id="L9K376"/>
<dbReference type="Pfam" id="PF03868">
    <property type="entry name" value="Ribosomal_L6e_N"/>
    <property type="match status" value="1"/>
</dbReference>
<evidence type="ECO:0000259" key="2">
    <source>
        <dbReference type="Pfam" id="PF03868"/>
    </source>
</evidence>
<reference evidence="4" key="2">
    <citation type="journal article" date="2013" name="Nat. Commun.">
        <title>Genome of the Chinese tree shrew.</title>
        <authorList>
            <person name="Fan Y."/>
            <person name="Huang Z.Y."/>
            <person name="Cao C.C."/>
            <person name="Chen C.S."/>
            <person name="Chen Y.X."/>
            <person name="Fan D.D."/>
            <person name="He J."/>
            <person name="Hou H.L."/>
            <person name="Hu L."/>
            <person name="Hu X.T."/>
            <person name="Jiang X.T."/>
            <person name="Lai R."/>
            <person name="Lang Y.S."/>
            <person name="Liang B."/>
            <person name="Liao S.G."/>
            <person name="Mu D."/>
            <person name="Ma Y.Y."/>
            <person name="Niu Y.Y."/>
            <person name="Sun X.Q."/>
            <person name="Xia J.Q."/>
            <person name="Xiao J."/>
            <person name="Xiong Z.Q."/>
            <person name="Xu L."/>
            <person name="Yang L."/>
            <person name="Zhang Y."/>
            <person name="Zhao W."/>
            <person name="Zhao X.D."/>
            <person name="Zheng Y.T."/>
            <person name="Zhou J.M."/>
            <person name="Zhu Y.B."/>
            <person name="Zhang G.J."/>
            <person name="Wang J."/>
            <person name="Yao Y.G."/>
        </authorList>
    </citation>
    <scope>NUCLEOTIDE SEQUENCE [LARGE SCALE GENOMIC DNA]</scope>
</reference>
<feature type="region of interest" description="Disordered" evidence="1">
    <location>
        <begin position="32"/>
        <end position="85"/>
    </location>
</feature>
<evidence type="ECO:0000313" key="3">
    <source>
        <dbReference type="EMBL" id="ELW57136.1"/>
    </source>
</evidence>
<evidence type="ECO:0000313" key="4">
    <source>
        <dbReference type="Proteomes" id="UP000011518"/>
    </source>
</evidence>
<sequence length="131" mass="14877">MVPHVQISTSYKARLLWDHLKVCSTFPFYKTASEKAEKPNKKKKPEVKKADASGKVKKSDPKAKKSKKRKPPLQPKPGPSPRNQPIQLVCWVFRKAMYKRKYSATKSRIEKEVSCPITKPGGGDKNGGNRW</sequence>
<dbReference type="Proteomes" id="UP000011518">
    <property type="component" value="Unassembled WGS sequence"/>
</dbReference>
<keyword evidence="3" id="KW-0689">Ribosomal protein</keyword>